<evidence type="ECO:0000313" key="11">
    <source>
        <dbReference type="EMBL" id="ETS81446.1"/>
    </source>
</evidence>
<reference evidence="12" key="1">
    <citation type="journal article" date="2015" name="BMC Genomics">
        <title>Genomic and transcriptomic analysis of the endophytic fungus Pestalotiopsis fici reveals its lifestyle and high potential for synthesis of natural products.</title>
        <authorList>
            <person name="Wang X."/>
            <person name="Zhang X."/>
            <person name="Liu L."/>
            <person name="Xiang M."/>
            <person name="Wang W."/>
            <person name="Sun X."/>
            <person name="Che Y."/>
            <person name="Guo L."/>
            <person name="Liu G."/>
            <person name="Guo L."/>
            <person name="Wang C."/>
            <person name="Yin W.B."/>
            <person name="Stadler M."/>
            <person name="Zhang X."/>
            <person name="Liu X."/>
        </authorList>
    </citation>
    <scope>NUCLEOTIDE SEQUENCE [LARGE SCALE GENOMIC DNA]</scope>
    <source>
        <strain evidence="12">W106-1 / CGMCC3.15140</strain>
    </source>
</reference>
<dbReference type="KEGG" id="pfy:PFICI_06448"/>
<dbReference type="InterPro" id="IPR014908">
    <property type="entry name" value="Nucleoporin_Nup133/Nup155_N"/>
</dbReference>
<feature type="region of interest" description="Disordered" evidence="8">
    <location>
        <begin position="538"/>
        <end position="557"/>
    </location>
</feature>
<keyword evidence="6" id="KW-0811">Translocation</keyword>
<feature type="compositionally biased region" description="Basic and acidic residues" evidence="8">
    <location>
        <begin position="61"/>
        <end position="83"/>
    </location>
</feature>
<protein>
    <recommendedName>
        <fullName evidence="13">Nucleoporin Nup133/Nup155-like C-terminal domain-containing protein</fullName>
    </recommendedName>
</protein>
<dbReference type="GO" id="GO:0000972">
    <property type="term" value="P:transcription-dependent tethering of RNA polymerase II gene DNA at nuclear periphery"/>
    <property type="evidence" value="ECO:0007669"/>
    <property type="project" value="TreeGrafter"/>
</dbReference>
<accession>W3X8D0</accession>
<feature type="domain" description="Nucleoporin Nup133/Nup155-like C-terminal" evidence="9">
    <location>
        <begin position="685"/>
        <end position="1335"/>
    </location>
</feature>
<dbReference type="InterPro" id="IPR037624">
    <property type="entry name" value="Nup133-like"/>
</dbReference>
<dbReference type="OrthoDB" id="103454at2759"/>
<dbReference type="Pfam" id="PF08801">
    <property type="entry name" value="Nucleoporin_N"/>
    <property type="match status" value="1"/>
</dbReference>
<dbReference type="STRING" id="1229662.W3X8D0"/>
<evidence type="ECO:0000256" key="8">
    <source>
        <dbReference type="SAM" id="MobiDB-lite"/>
    </source>
</evidence>
<evidence type="ECO:0000313" key="12">
    <source>
        <dbReference type="Proteomes" id="UP000030651"/>
    </source>
</evidence>
<feature type="compositionally biased region" description="Polar residues" evidence="8">
    <location>
        <begin position="1350"/>
        <end position="1365"/>
    </location>
</feature>
<dbReference type="Pfam" id="PF03177">
    <property type="entry name" value="Nucleoporin_C"/>
    <property type="match status" value="1"/>
</dbReference>
<dbReference type="SUPFAM" id="SSF117289">
    <property type="entry name" value="Nucleoporin domain"/>
    <property type="match status" value="1"/>
</dbReference>
<dbReference type="HOGENOM" id="CLU_002493_0_0_1"/>
<comment type="subcellular location">
    <subcellularLocation>
        <location evidence="1">Nucleus envelope</location>
    </subcellularLocation>
</comment>
<feature type="region of interest" description="Disordered" evidence="8">
    <location>
        <begin position="1343"/>
        <end position="1365"/>
    </location>
</feature>
<dbReference type="RefSeq" id="XP_007833220.1">
    <property type="nucleotide sequence ID" value="XM_007835029.1"/>
</dbReference>
<dbReference type="Gene3D" id="2.130.10.10">
    <property type="entry name" value="YVTN repeat-like/Quinoprotein amine dehydrogenase"/>
    <property type="match status" value="1"/>
</dbReference>
<organism evidence="11 12">
    <name type="scientific">Pestalotiopsis fici (strain W106-1 / CGMCC3.15140)</name>
    <dbReference type="NCBI Taxonomy" id="1229662"/>
    <lineage>
        <taxon>Eukaryota</taxon>
        <taxon>Fungi</taxon>
        <taxon>Dikarya</taxon>
        <taxon>Ascomycota</taxon>
        <taxon>Pezizomycotina</taxon>
        <taxon>Sordariomycetes</taxon>
        <taxon>Xylariomycetidae</taxon>
        <taxon>Amphisphaeriales</taxon>
        <taxon>Sporocadaceae</taxon>
        <taxon>Pestalotiopsis</taxon>
    </lineage>
</organism>
<dbReference type="GO" id="GO:0016973">
    <property type="term" value="P:poly(A)+ mRNA export from nucleus"/>
    <property type="evidence" value="ECO:0007669"/>
    <property type="project" value="TreeGrafter"/>
</dbReference>
<evidence type="ECO:0000256" key="7">
    <source>
        <dbReference type="ARBA" id="ARBA00023242"/>
    </source>
</evidence>
<dbReference type="GO" id="GO:0031080">
    <property type="term" value="C:nuclear pore outer ring"/>
    <property type="evidence" value="ECO:0007669"/>
    <property type="project" value="TreeGrafter"/>
</dbReference>
<name>W3X8D0_PESFW</name>
<keyword evidence="5" id="KW-0653">Protein transport</keyword>
<dbReference type="PANTHER" id="PTHR13405:SF11">
    <property type="entry name" value="NUCLEAR PORE COMPLEX PROTEIN NUP133"/>
    <property type="match status" value="1"/>
</dbReference>
<comment type="similarity">
    <text evidence="2">Belongs to the nucleoporin Nup133 family.</text>
</comment>
<evidence type="ECO:0000256" key="3">
    <source>
        <dbReference type="ARBA" id="ARBA00022448"/>
    </source>
</evidence>
<feature type="compositionally biased region" description="Polar residues" evidence="8">
    <location>
        <begin position="47"/>
        <end position="60"/>
    </location>
</feature>
<evidence type="ECO:0008006" key="13">
    <source>
        <dbReference type="Google" id="ProtNLM"/>
    </source>
</evidence>
<feature type="region of interest" description="Disordered" evidence="8">
    <location>
        <begin position="1"/>
        <end position="83"/>
    </location>
</feature>
<evidence type="ECO:0000256" key="1">
    <source>
        <dbReference type="ARBA" id="ARBA00004259"/>
    </source>
</evidence>
<keyword evidence="4" id="KW-0509">mRNA transport</keyword>
<feature type="domain" description="Nucleoporin Nup133/Nup155-like N-terminal" evidence="10">
    <location>
        <begin position="112"/>
        <end position="574"/>
    </location>
</feature>
<dbReference type="InterPro" id="IPR007187">
    <property type="entry name" value="Nucleoporin_Nup133/Nup155_C"/>
</dbReference>
<dbReference type="eggNOG" id="KOG4121">
    <property type="taxonomic scope" value="Eukaryota"/>
</dbReference>
<feature type="compositionally biased region" description="Low complexity" evidence="8">
    <location>
        <begin position="8"/>
        <end position="19"/>
    </location>
</feature>
<evidence type="ECO:0000256" key="6">
    <source>
        <dbReference type="ARBA" id="ARBA00023010"/>
    </source>
</evidence>
<evidence type="ECO:0000256" key="4">
    <source>
        <dbReference type="ARBA" id="ARBA00022816"/>
    </source>
</evidence>
<evidence type="ECO:0000256" key="5">
    <source>
        <dbReference type="ARBA" id="ARBA00022927"/>
    </source>
</evidence>
<dbReference type="InterPro" id="IPR015943">
    <property type="entry name" value="WD40/YVTN_repeat-like_dom_sf"/>
</dbReference>
<dbReference type="Gene3D" id="1.20.58.1380">
    <property type="match status" value="1"/>
</dbReference>
<dbReference type="GO" id="GO:0017056">
    <property type="term" value="F:structural constituent of nuclear pore"/>
    <property type="evidence" value="ECO:0007669"/>
    <property type="project" value="InterPro"/>
</dbReference>
<sequence length="1365" mass="152886">MFSSVNGTANTAATPASSTRGRRRQRPVSNDDSVRQPKTKRARIPLNDQTFTTPEASQETYEVKPARQPAKQDKIEPVEHASPQIRKELSFRSKKAKTADRLNKGDGSVVLTSNNAFIVSKLPALPDRLRTDAQSRQHGFLDPSTGYALSLTHTHAVVWPYAASSPSPESFIFSLPYPSRHSSDPLPLGSLTPPSASSSEPGLVVVMPTSGKITYWESISSATTLDFIRQQRNGVEDSISGMWSSESVIQIVSAEAAAGFILAFSSGRMAYLSVRDAHGKPAINVNFLRTSLGPSGGGIFGSLRHLVSSSSIQGDIAAVRARKSSKQGEQTVVAATVKGRLHAWKIHRGGHHDLLTEFDAREAMIDALSDLHIDNRGSIDSLKIHDFAFIPKDLETNDLEMTQLHQTSGSSEQQHVLVLASLASKASKTPAVRYYLLELVIPQGASLETPVTVGTVRPINSYTTPPDAHALAKPRLYLPRPAVVAFLVFERATVIASVAKAPDSPDSQLHVEEKHILPPTYEDVVDLRSDPTLEVVASGIEEPQAPGSEESRSHRVKTKNPAAVLLVRGTGTLRVATTDVDRFASETPPTITPKSKLEQAVFFGIKDDNPLVFDVPRQLPFSDKELADAALELSQDILASNNPHLSTLAGHLENNMQMRVKALEKLIIHLNSLRVQMSRETKWELLWNAEKLQAARFVWAKHEKFVQERPDDAKKDLITQMVSYIRDEEKNQPNVAKGEVDPLRHWFVHDSYRMNIFLAWAYEVIKYQNKAKAETPALTRLIYEAVEVMNGALRDAMEFRRRHLALYGLSGEKLANGILADDYANLPNPWTSDQFIANNLKRLVELSSEWVNTEEHTTKPTASEEPLIDRIRALLPDLTEVYLTSLQELSRWALASDDPVNVKLGETFELTYQDDRNNKILLLADSENWSAAYKLAEEHRALEALGQVLIGEEQSYKDKLDQGGLSPEESQRLHDAISAKKKQLHNYFDKYGAGFAYPYYEHLIEACGVEALMEDNGDKLFKTSFLRTNKEYAKLSWINDIIQEHDITSAADTLVDIGLNREGQLWNKKIELSLGKLARMAEASSPARKTSFSAQEASISAVCADASVGAIDDQLAIIRIQDRLYEKIHPVLKAALDDSAQLTLAMDAIAPKLPKKYKVLLDIFELGISRLLNHEVLDPYTLIDILTLAQFDSDLKETMPDQFFEAIEVANLGIKDLERREQAEKLIWRRCLLREEWTKINNTSLKGDNDIWDVLSHTDLFQVYCVLYTIQNEREPRNYRRWLPSEVLGTYTEQLDKRYSTREKGFREKLLEAMQWEDNNLSKHVEKHRLEYWATETRRMAEEAVRGHVDQQTTDGASSPTGETR</sequence>
<proteinExistence type="inferred from homology"/>
<dbReference type="GO" id="GO:0006606">
    <property type="term" value="P:protein import into nucleus"/>
    <property type="evidence" value="ECO:0007669"/>
    <property type="project" value="TreeGrafter"/>
</dbReference>
<evidence type="ECO:0000259" key="10">
    <source>
        <dbReference type="Pfam" id="PF08801"/>
    </source>
</evidence>
<dbReference type="InParanoid" id="W3X8D0"/>
<keyword evidence="12" id="KW-1185">Reference proteome</keyword>
<dbReference type="PANTHER" id="PTHR13405">
    <property type="entry name" value="NUCLEAR PORE COMPLEX PROTEIN NUP133"/>
    <property type="match status" value="1"/>
</dbReference>
<evidence type="ECO:0000259" key="9">
    <source>
        <dbReference type="Pfam" id="PF03177"/>
    </source>
</evidence>
<keyword evidence="7" id="KW-0539">Nucleus</keyword>
<gene>
    <name evidence="11" type="ORF">PFICI_06448</name>
</gene>
<keyword evidence="3" id="KW-0813">Transport</keyword>
<dbReference type="Proteomes" id="UP000030651">
    <property type="component" value="Unassembled WGS sequence"/>
</dbReference>
<dbReference type="OMA" id="HVATLLW"/>
<dbReference type="GeneID" id="19271461"/>
<dbReference type="FunFam" id="2.130.10.10:FF:001057">
    <property type="entry name" value="Nuclear pore complex subunit Nup133, putative"/>
    <property type="match status" value="1"/>
</dbReference>
<dbReference type="EMBL" id="KI912112">
    <property type="protein sequence ID" value="ETS81446.1"/>
    <property type="molecule type" value="Genomic_DNA"/>
</dbReference>
<evidence type="ECO:0000256" key="2">
    <source>
        <dbReference type="ARBA" id="ARBA00005569"/>
    </source>
</evidence>